<sequence length="504" mass="55861">MSNPDLESDVVIVGSGMGGGTTAYALAKKGVNVLVLERGERLPSEKQNWDPKEVFVNKRYKSKEVWVDSKGKKFEAGVHFYVGGNTKMYGASLPRLREKDFEELQHLEGKSPAWPFTYWDIEPFYVEAEKMYKVHNNVGENPTEPPRSEPFPYPALPHDPYIAAMAERLKKAGVTPHSNSMGIDYGDDGKCIVCKTCDGFACRVGAKSDAEINAINPALLTGKVKLQTSAEVIRIELSDDGKRVDHLVVKGPNGEYKVRGKKFVLSCGAVLTSALLLRSRSVKAPNGVANSSDLVGRNFMMHVNTHIACFDFKRKNNVTFQKTLSFSDWYFDGGKGYPLGIIQLIGKVQGIMMKSYATKVPLPILNFIANRSVEFLVMNEDLPSKENRVTIDENNQVKITRKPIGMRTHKLLMKKTLKVLRKTGYQAIFKQPFDLSMNAHQCGTTVSGNDPKKSVVDQYCKTHDVENLYLIDGGFFPSSAAVNPALTIAAQALRVVAKSDLAKL</sequence>
<comment type="similarity">
    <text evidence="1">Belongs to the GMC oxidoreductase family.</text>
</comment>
<dbReference type="EMBL" id="CAEZSS010000010">
    <property type="protein sequence ID" value="CAB4539483.1"/>
    <property type="molecule type" value="Genomic_DNA"/>
</dbReference>
<evidence type="ECO:0000256" key="2">
    <source>
        <dbReference type="ARBA" id="ARBA00022630"/>
    </source>
</evidence>
<feature type="domain" description="Glucose-methanol-choline oxidoreductase N-terminal" evidence="5">
    <location>
        <begin position="184"/>
        <end position="303"/>
    </location>
</feature>
<dbReference type="InterPro" id="IPR000172">
    <property type="entry name" value="GMC_OxRdtase_N"/>
</dbReference>
<dbReference type="InterPro" id="IPR007867">
    <property type="entry name" value="GMC_OxRtase_C"/>
</dbReference>
<dbReference type="Pfam" id="PF00732">
    <property type="entry name" value="GMC_oxred_N"/>
    <property type="match status" value="1"/>
</dbReference>
<dbReference type="Pfam" id="PF01266">
    <property type="entry name" value="DAO"/>
    <property type="match status" value="1"/>
</dbReference>
<organism evidence="8">
    <name type="scientific">freshwater metagenome</name>
    <dbReference type="NCBI Taxonomy" id="449393"/>
    <lineage>
        <taxon>unclassified sequences</taxon>
        <taxon>metagenomes</taxon>
        <taxon>ecological metagenomes</taxon>
    </lineage>
</organism>
<name>A0A6J6BM18_9ZZZZ</name>
<dbReference type="PANTHER" id="PTHR46056">
    <property type="entry name" value="LONG-CHAIN-ALCOHOL OXIDASE"/>
    <property type="match status" value="1"/>
</dbReference>
<dbReference type="InterPro" id="IPR006076">
    <property type="entry name" value="FAD-dep_OxRdtase"/>
</dbReference>
<evidence type="ECO:0000256" key="3">
    <source>
        <dbReference type="ARBA" id="ARBA00022827"/>
    </source>
</evidence>
<accession>A0A6J6BM18</accession>
<dbReference type="InterPro" id="IPR036188">
    <property type="entry name" value="FAD/NAD-bd_sf"/>
</dbReference>
<gene>
    <name evidence="8" type="ORF">UFOPK1505_00111</name>
</gene>
<dbReference type="SUPFAM" id="SSF51905">
    <property type="entry name" value="FAD/NAD(P)-binding domain"/>
    <property type="match status" value="1"/>
</dbReference>
<evidence type="ECO:0000256" key="4">
    <source>
        <dbReference type="ARBA" id="ARBA00023002"/>
    </source>
</evidence>
<dbReference type="GO" id="GO:0050660">
    <property type="term" value="F:flavin adenine dinucleotide binding"/>
    <property type="evidence" value="ECO:0007669"/>
    <property type="project" value="InterPro"/>
</dbReference>
<evidence type="ECO:0000313" key="8">
    <source>
        <dbReference type="EMBL" id="CAB4539483.1"/>
    </source>
</evidence>
<protein>
    <submittedName>
        <fullName evidence="8">Unannotated protein</fullName>
    </submittedName>
</protein>
<feature type="domain" description="FAD dependent oxidoreductase" evidence="6">
    <location>
        <begin position="9"/>
        <end position="43"/>
    </location>
</feature>
<dbReference type="GO" id="GO:0016614">
    <property type="term" value="F:oxidoreductase activity, acting on CH-OH group of donors"/>
    <property type="evidence" value="ECO:0007669"/>
    <property type="project" value="InterPro"/>
</dbReference>
<keyword evidence="2" id="KW-0285">Flavoprotein</keyword>
<evidence type="ECO:0000259" key="5">
    <source>
        <dbReference type="Pfam" id="PF00732"/>
    </source>
</evidence>
<proteinExistence type="inferred from homology"/>
<evidence type="ECO:0000259" key="7">
    <source>
        <dbReference type="Pfam" id="PF05199"/>
    </source>
</evidence>
<feature type="domain" description="Glucose-methanol-choline oxidoreductase C-terminal" evidence="7">
    <location>
        <begin position="427"/>
        <end position="492"/>
    </location>
</feature>
<reference evidence="8" key="1">
    <citation type="submission" date="2020-05" db="EMBL/GenBank/DDBJ databases">
        <authorList>
            <person name="Chiriac C."/>
            <person name="Salcher M."/>
            <person name="Ghai R."/>
            <person name="Kavagutti S V."/>
        </authorList>
    </citation>
    <scope>NUCLEOTIDE SEQUENCE</scope>
</reference>
<dbReference type="Pfam" id="PF05199">
    <property type="entry name" value="GMC_oxred_C"/>
    <property type="match status" value="1"/>
</dbReference>
<dbReference type="AlphaFoldDB" id="A0A6J6BM18"/>
<evidence type="ECO:0000259" key="6">
    <source>
        <dbReference type="Pfam" id="PF01266"/>
    </source>
</evidence>
<dbReference type="PANTHER" id="PTHR46056:SF12">
    <property type="entry name" value="LONG-CHAIN-ALCOHOL OXIDASE"/>
    <property type="match status" value="1"/>
</dbReference>
<dbReference type="Gene3D" id="3.50.50.60">
    <property type="entry name" value="FAD/NAD(P)-binding domain"/>
    <property type="match status" value="2"/>
</dbReference>
<keyword evidence="4" id="KW-0560">Oxidoreductase</keyword>
<evidence type="ECO:0000256" key="1">
    <source>
        <dbReference type="ARBA" id="ARBA00010790"/>
    </source>
</evidence>
<keyword evidence="3" id="KW-0274">FAD</keyword>